<organism evidence="17 18">
    <name type="scientific">Crotalaria pallida</name>
    <name type="common">Smooth rattlebox</name>
    <name type="synonym">Crotalaria striata</name>
    <dbReference type="NCBI Taxonomy" id="3830"/>
    <lineage>
        <taxon>Eukaryota</taxon>
        <taxon>Viridiplantae</taxon>
        <taxon>Streptophyta</taxon>
        <taxon>Embryophyta</taxon>
        <taxon>Tracheophyta</taxon>
        <taxon>Spermatophyta</taxon>
        <taxon>Magnoliopsida</taxon>
        <taxon>eudicotyledons</taxon>
        <taxon>Gunneridae</taxon>
        <taxon>Pentapetalae</taxon>
        <taxon>rosids</taxon>
        <taxon>fabids</taxon>
        <taxon>Fabales</taxon>
        <taxon>Fabaceae</taxon>
        <taxon>Papilionoideae</taxon>
        <taxon>50 kb inversion clade</taxon>
        <taxon>genistoids sensu lato</taxon>
        <taxon>core genistoids</taxon>
        <taxon>Crotalarieae</taxon>
        <taxon>Crotalaria</taxon>
    </lineage>
</organism>
<evidence type="ECO:0000256" key="12">
    <source>
        <dbReference type="ARBA" id="ARBA00023125"/>
    </source>
</evidence>
<keyword evidence="18" id="KW-1185">Reference proteome</keyword>
<evidence type="ECO:0000313" key="17">
    <source>
        <dbReference type="EMBL" id="KAK7276808.1"/>
    </source>
</evidence>
<comment type="caution">
    <text evidence="17">The sequence shown here is derived from an EMBL/GenBank/DDBJ whole genome shotgun (WGS) entry which is preliminary data.</text>
</comment>
<keyword evidence="13" id="KW-0234">DNA repair</keyword>
<dbReference type="InterPro" id="IPR012337">
    <property type="entry name" value="RNaseH-like_sf"/>
</dbReference>
<keyword evidence="12" id="KW-0238">DNA-binding</keyword>
<dbReference type="SMART" id="SM00482">
    <property type="entry name" value="POLAc"/>
    <property type="match status" value="1"/>
</dbReference>
<dbReference type="EC" id="2.7.7.7" evidence="2"/>
<dbReference type="PRINTS" id="PR00868">
    <property type="entry name" value="DNAPOLI"/>
</dbReference>
<keyword evidence="5" id="KW-0235">DNA replication</keyword>
<evidence type="ECO:0000256" key="10">
    <source>
        <dbReference type="ARBA" id="ARBA00022932"/>
    </source>
</evidence>
<evidence type="ECO:0000256" key="1">
    <source>
        <dbReference type="ARBA" id="ARBA00007705"/>
    </source>
</evidence>
<dbReference type="GO" id="GO:0006264">
    <property type="term" value="P:mitochondrial DNA replication"/>
    <property type="evidence" value="ECO:0007669"/>
    <property type="project" value="UniProtKB-ARBA"/>
</dbReference>
<keyword evidence="9" id="KW-0269">Exonuclease</keyword>
<dbReference type="GO" id="GO:0003887">
    <property type="term" value="F:DNA-directed DNA polymerase activity"/>
    <property type="evidence" value="ECO:0007669"/>
    <property type="project" value="UniProtKB-KW"/>
</dbReference>
<keyword evidence="7" id="KW-0227">DNA damage</keyword>
<protein>
    <recommendedName>
        <fullName evidence="2">DNA-directed DNA polymerase</fullName>
        <ecNumber evidence="2">2.7.7.7</ecNumber>
    </recommendedName>
    <alternativeName>
        <fullName evidence="15">DNA polymerase PolI-like B</fullName>
    </alternativeName>
</protein>
<evidence type="ECO:0000256" key="5">
    <source>
        <dbReference type="ARBA" id="ARBA00022705"/>
    </source>
</evidence>
<feature type="domain" description="DNA-directed DNA polymerase family A palm" evidence="16">
    <location>
        <begin position="820"/>
        <end position="1050"/>
    </location>
</feature>
<name>A0AAN9FQ00_CROPI</name>
<evidence type="ECO:0000256" key="11">
    <source>
        <dbReference type="ARBA" id="ARBA00022946"/>
    </source>
</evidence>
<keyword evidence="10" id="KW-0239">DNA-directed DNA polymerase</keyword>
<evidence type="ECO:0000256" key="9">
    <source>
        <dbReference type="ARBA" id="ARBA00022839"/>
    </source>
</evidence>
<proteinExistence type="inferred from homology"/>
<evidence type="ECO:0000256" key="4">
    <source>
        <dbReference type="ARBA" id="ARBA00022695"/>
    </source>
</evidence>
<evidence type="ECO:0000256" key="2">
    <source>
        <dbReference type="ARBA" id="ARBA00012417"/>
    </source>
</evidence>
<evidence type="ECO:0000256" key="7">
    <source>
        <dbReference type="ARBA" id="ARBA00022763"/>
    </source>
</evidence>
<dbReference type="CDD" id="cd08640">
    <property type="entry name" value="DNA_pol_A_plastid_like"/>
    <property type="match status" value="1"/>
</dbReference>
<accession>A0AAN9FQ00</accession>
<evidence type="ECO:0000256" key="8">
    <source>
        <dbReference type="ARBA" id="ARBA00022801"/>
    </source>
</evidence>
<keyword evidence="4" id="KW-0548">Nucleotidyltransferase</keyword>
<dbReference type="GO" id="GO:0003677">
    <property type="term" value="F:DNA binding"/>
    <property type="evidence" value="ECO:0007669"/>
    <property type="project" value="UniProtKB-KW"/>
</dbReference>
<dbReference type="AlphaFoldDB" id="A0AAN9FQ00"/>
<dbReference type="Gene3D" id="3.30.420.10">
    <property type="entry name" value="Ribonuclease H-like superfamily/Ribonuclease H"/>
    <property type="match status" value="1"/>
</dbReference>
<dbReference type="Gene3D" id="3.30.70.370">
    <property type="match status" value="1"/>
</dbReference>
<dbReference type="CDD" id="cd06139">
    <property type="entry name" value="DNA_polA_I_Ecoli_like_exo"/>
    <property type="match status" value="1"/>
</dbReference>
<evidence type="ECO:0000256" key="14">
    <source>
        <dbReference type="ARBA" id="ARBA00049244"/>
    </source>
</evidence>
<dbReference type="GO" id="GO:0006302">
    <property type="term" value="P:double-strand break repair"/>
    <property type="evidence" value="ECO:0007669"/>
    <property type="project" value="TreeGrafter"/>
</dbReference>
<keyword evidence="8" id="KW-0378">Hydrolase</keyword>
<dbReference type="GO" id="GO:0009507">
    <property type="term" value="C:chloroplast"/>
    <property type="evidence" value="ECO:0007669"/>
    <property type="project" value="UniProtKB-ARBA"/>
</dbReference>
<sequence length="1090" mass="121883">MVVSPQTTPMRPYCPSCFSLSHSSSSRPFRLALSSWSFLASSEPPHRSKIRPFQIANNGLPYSSAPSSSFQFREGSCALKRTSDGLNKHNATRYKPVFPYKISPHISRLKFSNASAGTLEAMAAKQGLNPLHSHKTQVRMVGVASCNPVFPGNAAEIKLSGGDSKGWALATYKLTESKKETSVMNKFERGNGYNYISNRFGSNGQQRAVSVNEGNSLVLQYHNEPISSSVKCPELNDSKVFTDSNMVVHQFNESESLLEISKEKIAGVNGDHGFNASAKASTNATFAKQARVTDQSKLRDRLCSIYEDVLVVDNISLAEEVAKMLTVKYCHLIHACDTEVAKIEVKEETPVDHGEIICFSIYSGPEADFGGGKSCIWVDVLDGGGKEILDKFAEFFSDSNIKKVWHNYSFDCHVIENYGFKVSGFHGDTMHMARLWDSSRRLNGGYSLEGLTGDRTVMSRAQLNHEKDLLGKVSMKTIFGQKNVKKDGSEGKMITIAPVEELQRDERIPWICYSALDARSTLKLYESLKSHLSDMPWKLDGLPVTGKTMYDFYNEYWRPFGEILVMMESEGMLVDRPYLENVEKVAKAEQDIAANRFRRWACKYCPDAKYMNVGSDLQLRQLLFGGTLNRKDPNVALPTERAFKVPNVDKVIEEGKKVPKRFCDITLKSIGYNLETEMYTESGWPSVSGDALRTLAGNISAEYDFIDEASKSDVDDEDGQPSQSQIEPAEIDNSAYGTAFAAFPTEEEGREACHAIAALCEICSINSLISNFILPLQGHNISGKDHRVHCSLNINTETGRLSARRPNLQNQPALEKDRYKIRQAFIAAPGNSLIVADYGQLELRILAHLANCQSMLEAFKAGGDFHSRTAMNMYPYIREAVEKKQVLLEWHPQPGEDKPPVPLLKDAFGSERRKAKMLNFSIAYGKTPVGLSKDWKVSVKEAKKTVDLWYNDRKEVLEWQYERKKEARQFHCVYTLLGRARRFPRMDQASTYQKGHIERAAINTPVQGSAADVAMCAMLQISNNKQLKELGWKLLLQVHDEVILEGPMESAEVAKAIVVECMSKPFNGKNILNVDLSVDAKCAQNWYSAK</sequence>
<dbReference type="InterPro" id="IPR002298">
    <property type="entry name" value="DNA_polymerase_A"/>
</dbReference>
<dbReference type="SUPFAM" id="SSF53098">
    <property type="entry name" value="Ribonuclease H-like"/>
    <property type="match status" value="1"/>
</dbReference>
<evidence type="ECO:0000313" key="18">
    <source>
        <dbReference type="Proteomes" id="UP001372338"/>
    </source>
</evidence>
<evidence type="ECO:0000259" key="16">
    <source>
        <dbReference type="SMART" id="SM00482"/>
    </source>
</evidence>
<dbReference type="SUPFAM" id="SSF56672">
    <property type="entry name" value="DNA/RNA polymerases"/>
    <property type="match status" value="1"/>
</dbReference>
<dbReference type="Pfam" id="PF01612">
    <property type="entry name" value="DNA_pol_A_exo1"/>
    <property type="match status" value="1"/>
</dbReference>
<dbReference type="FunFam" id="1.10.150.20:FF:000034">
    <property type="entry name" value="DNA polymerase I"/>
    <property type="match status" value="1"/>
</dbReference>
<reference evidence="17 18" key="1">
    <citation type="submission" date="2024-01" db="EMBL/GenBank/DDBJ databases">
        <title>The genomes of 5 underutilized Papilionoideae crops provide insights into root nodulation and disease resistanc.</title>
        <authorList>
            <person name="Yuan L."/>
        </authorList>
    </citation>
    <scope>NUCLEOTIDE SEQUENCE [LARGE SCALE GENOMIC DNA]</scope>
    <source>
        <strain evidence="17">ZHUSHIDOU_FW_LH</strain>
        <tissue evidence="17">Leaf</tissue>
    </source>
</reference>
<dbReference type="Gene3D" id="1.10.150.20">
    <property type="entry name" value="5' to 3' exonuclease, C-terminal subdomain"/>
    <property type="match status" value="1"/>
</dbReference>
<dbReference type="EMBL" id="JAYWIO010000003">
    <property type="protein sequence ID" value="KAK7276808.1"/>
    <property type="molecule type" value="Genomic_DNA"/>
</dbReference>
<dbReference type="GO" id="GO:0008408">
    <property type="term" value="F:3'-5' exonuclease activity"/>
    <property type="evidence" value="ECO:0007669"/>
    <property type="project" value="InterPro"/>
</dbReference>
<evidence type="ECO:0000256" key="15">
    <source>
        <dbReference type="ARBA" id="ARBA00079253"/>
    </source>
</evidence>
<keyword evidence="3" id="KW-0808">Transferase</keyword>
<comment type="similarity">
    <text evidence="1">Belongs to the DNA polymerase type-A family.</text>
</comment>
<dbReference type="Pfam" id="PF00476">
    <property type="entry name" value="DNA_pol_A"/>
    <property type="match status" value="2"/>
</dbReference>
<dbReference type="InterPro" id="IPR001098">
    <property type="entry name" value="DNA-dir_DNA_pol_A_palm_dom"/>
</dbReference>
<gene>
    <name evidence="17" type="ORF">RIF29_17954</name>
</gene>
<dbReference type="InterPro" id="IPR036397">
    <property type="entry name" value="RNaseH_sf"/>
</dbReference>
<dbReference type="InterPro" id="IPR043502">
    <property type="entry name" value="DNA/RNA_pol_sf"/>
</dbReference>
<dbReference type="Proteomes" id="UP001372338">
    <property type="component" value="Unassembled WGS sequence"/>
</dbReference>
<comment type="catalytic activity">
    <reaction evidence="14">
        <text>DNA(n) + a 2'-deoxyribonucleoside 5'-triphosphate = DNA(n+1) + diphosphate</text>
        <dbReference type="Rhea" id="RHEA:22508"/>
        <dbReference type="Rhea" id="RHEA-COMP:17339"/>
        <dbReference type="Rhea" id="RHEA-COMP:17340"/>
        <dbReference type="ChEBI" id="CHEBI:33019"/>
        <dbReference type="ChEBI" id="CHEBI:61560"/>
        <dbReference type="ChEBI" id="CHEBI:173112"/>
        <dbReference type="EC" id="2.7.7.7"/>
    </reaction>
</comment>
<dbReference type="GO" id="GO:0033259">
    <property type="term" value="P:plastid DNA replication"/>
    <property type="evidence" value="ECO:0007669"/>
    <property type="project" value="UniProtKB-ARBA"/>
</dbReference>
<dbReference type="PANTHER" id="PTHR10133:SF27">
    <property type="entry name" value="DNA POLYMERASE NU"/>
    <property type="match status" value="1"/>
</dbReference>
<dbReference type="InterPro" id="IPR002562">
    <property type="entry name" value="3'-5'_exonuclease_dom"/>
</dbReference>
<dbReference type="GO" id="GO:0005739">
    <property type="term" value="C:mitochondrion"/>
    <property type="evidence" value="ECO:0007669"/>
    <property type="project" value="UniProtKB-ARBA"/>
</dbReference>
<dbReference type="FunFam" id="3.30.420.10:FF:000051">
    <property type="entry name" value="DNA polymerase I"/>
    <property type="match status" value="1"/>
</dbReference>
<keyword evidence="11" id="KW-0809">Transit peptide</keyword>
<evidence type="ECO:0000256" key="13">
    <source>
        <dbReference type="ARBA" id="ARBA00023204"/>
    </source>
</evidence>
<evidence type="ECO:0000256" key="3">
    <source>
        <dbReference type="ARBA" id="ARBA00022679"/>
    </source>
</evidence>
<evidence type="ECO:0000256" key="6">
    <source>
        <dbReference type="ARBA" id="ARBA00022722"/>
    </source>
</evidence>
<keyword evidence="6" id="KW-0540">Nuclease</keyword>
<dbReference type="PANTHER" id="PTHR10133">
    <property type="entry name" value="DNA POLYMERASE I"/>
    <property type="match status" value="1"/>
</dbReference>